<organism evidence="2 3">
    <name type="scientific">Lodderomyces elongisporus (strain ATCC 11503 / CBS 2605 / JCM 1781 / NBRC 1676 / NRRL YB-4239)</name>
    <name type="common">Yeast</name>
    <name type="synonym">Saccharomyces elongisporus</name>
    <dbReference type="NCBI Taxonomy" id="379508"/>
    <lineage>
        <taxon>Eukaryota</taxon>
        <taxon>Fungi</taxon>
        <taxon>Dikarya</taxon>
        <taxon>Ascomycota</taxon>
        <taxon>Saccharomycotina</taxon>
        <taxon>Pichiomycetes</taxon>
        <taxon>Debaryomycetaceae</taxon>
        <taxon>Candida/Lodderomyces clade</taxon>
        <taxon>Lodderomyces</taxon>
    </lineage>
</organism>
<protein>
    <submittedName>
        <fullName evidence="2">Uncharacterized protein</fullName>
    </submittedName>
</protein>
<sequence length="380" mass="45021">MNRKDPFENREHQLRANIKRMRNEKRLVTRRPLQIVNQREKKSLRNLQRDGNVISVRNRYEEKERERESVRDRLRDRHVKVSNGIKNYTNTRSLLYELSRQKPSGLLVTHAEEQNQANTTSFGLVKKIVNNTTGPSDLKYKLTNELGKYHDKYDAIKLFSGLVPHLNETNPKSQREMKRLSKKRLQIKQDPLVESFKTKFSQFIDWFKLYRYQYIVDHHQHHHHQLQQQQQQQQQQRLLEKNNYAIGIQISKTPRNKQEQTGVETGGSVKKNSIIASTLKSKYTRPEYRTNTHKHLEKSYVVSSIVDINPFMCYVNLTKVNGDQQADVRKVILLKVYELQLKVGDSIWWNGMTEGRSLHSMNLRGEVIEVVHKWEVSKQL</sequence>
<dbReference type="OrthoDB" id="10668724at2759"/>
<keyword evidence="1" id="KW-0175">Coiled coil</keyword>
<dbReference type="EMBL" id="CH981525">
    <property type="protein sequence ID" value="EDK43376.1"/>
    <property type="molecule type" value="Genomic_DNA"/>
</dbReference>
<reference evidence="2 3" key="1">
    <citation type="journal article" date="2009" name="Nature">
        <title>Evolution of pathogenicity and sexual reproduction in eight Candida genomes.</title>
        <authorList>
            <person name="Butler G."/>
            <person name="Rasmussen M.D."/>
            <person name="Lin M.F."/>
            <person name="Santos M.A."/>
            <person name="Sakthikumar S."/>
            <person name="Munro C.A."/>
            <person name="Rheinbay E."/>
            <person name="Grabherr M."/>
            <person name="Forche A."/>
            <person name="Reedy J.L."/>
            <person name="Agrafioti I."/>
            <person name="Arnaud M.B."/>
            <person name="Bates S."/>
            <person name="Brown A.J."/>
            <person name="Brunke S."/>
            <person name="Costanzo M.C."/>
            <person name="Fitzpatrick D.A."/>
            <person name="de Groot P.W."/>
            <person name="Harris D."/>
            <person name="Hoyer L.L."/>
            <person name="Hube B."/>
            <person name="Klis F.M."/>
            <person name="Kodira C."/>
            <person name="Lennard N."/>
            <person name="Logue M.E."/>
            <person name="Martin R."/>
            <person name="Neiman A.M."/>
            <person name="Nikolaou E."/>
            <person name="Quail M.A."/>
            <person name="Quinn J."/>
            <person name="Santos M.C."/>
            <person name="Schmitzberger F.F."/>
            <person name="Sherlock G."/>
            <person name="Shah P."/>
            <person name="Silverstein K.A."/>
            <person name="Skrzypek M.S."/>
            <person name="Soll D."/>
            <person name="Staggs R."/>
            <person name="Stansfield I."/>
            <person name="Stumpf M.P."/>
            <person name="Sudbery P.E."/>
            <person name="Srikantha T."/>
            <person name="Zeng Q."/>
            <person name="Berman J."/>
            <person name="Berriman M."/>
            <person name="Heitman J."/>
            <person name="Gow N.A."/>
            <person name="Lorenz M.C."/>
            <person name="Birren B.W."/>
            <person name="Kellis M."/>
            <person name="Cuomo C.A."/>
        </authorList>
    </citation>
    <scope>NUCLEOTIDE SEQUENCE [LARGE SCALE GENOMIC DNA]</scope>
    <source>
        <strain evidence="3">ATCC 11503 / BCRC 21390 / CBS 2605 / JCM 1781 / NBRC 1676 / NRRL YB-4239</strain>
    </source>
</reference>
<proteinExistence type="predicted"/>
<dbReference type="VEuPathDB" id="FungiDB:LELG_01554"/>
<accession>A5DW18</accession>
<feature type="coiled-coil region" evidence="1">
    <location>
        <begin position="11"/>
        <end position="73"/>
    </location>
</feature>
<evidence type="ECO:0000313" key="3">
    <source>
        <dbReference type="Proteomes" id="UP000001996"/>
    </source>
</evidence>
<dbReference type="HOGENOM" id="CLU_727753_0_0_1"/>
<gene>
    <name evidence="2" type="ORF">LELG_01554</name>
</gene>
<dbReference type="AlphaFoldDB" id="A5DW18"/>
<keyword evidence="3" id="KW-1185">Reference proteome</keyword>
<dbReference type="InParanoid" id="A5DW18"/>
<dbReference type="Proteomes" id="UP000001996">
    <property type="component" value="Unassembled WGS sequence"/>
</dbReference>
<name>A5DW18_LODEL</name>
<evidence type="ECO:0000256" key="1">
    <source>
        <dbReference type="SAM" id="Coils"/>
    </source>
</evidence>
<evidence type="ECO:0000313" key="2">
    <source>
        <dbReference type="EMBL" id="EDK43376.1"/>
    </source>
</evidence>